<sequence>MSWKNAFSYLGRLSGRGKSRDEVSADAGLPLGLRIGSLVSIKSGYYLAMDQRATFVRPLPAAAAVKAISSLSLNMDLRVHRFWIETGDSGVAARFLQITSALDGTPKEAFLCSLIARYVPVSVEEQDIYTGANQIGLGEREFAVQRDSIDQRFYSADEIEKAFGDSVDLVFRRDVGGSENFVAPFTGVEIRIDDSRGERGLEQSVWFMPYFRRFGGISEHLFITTANLTSRNGRPEREVYVDFVAGLPVPLTDLAVVCG</sequence>
<protein>
    <recommendedName>
        <fullName evidence="2">DUF2491 family protein</fullName>
    </recommendedName>
</protein>
<gene>
    <name evidence="1" type="ORF">RJN63_12085</name>
</gene>
<dbReference type="EMBL" id="JAVRAA010000005">
    <property type="protein sequence ID" value="MDT0337573.1"/>
    <property type="molecule type" value="Genomic_DNA"/>
</dbReference>
<evidence type="ECO:0008006" key="2">
    <source>
        <dbReference type="Google" id="ProtNLM"/>
    </source>
</evidence>
<reference evidence="1" key="1">
    <citation type="submission" date="2023-02" db="EMBL/GenBank/DDBJ databases">
        <title>Description of Herbaspirillum huttiense subsp. nephrolepsisexaltata and Herbaspirillum huttiense subsp. lycopersicon.</title>
        <authorList>
            <person name="Poudel M."/>
            <person name="Sharma A."/>
            <person name="Goss E."/>
            <person name="Tapia J.H."/>
            <person name="Harmon C.M."/>
            <person name="Jones J.B."/>
        </authorList>
    </citation>
    <scope>NUCLEOTIDE SEQUENCE</scope>
    <source>
        <strain evidence="1">NC40101</strain>
    </source>
</reference>
<accession>A0AAE4GA15</accession>
<dbReference type="RefSeq" id="WP_311434912.1">
    <property type="nucleotide sequence ID" value="NZ_JBCGUI010000005.1"/>
</dbReference>
<organism evidence="1">
    <name type="scientific">Herbaspirillum huttiense subsp. nephrolepidis</name>
    <dbReference type="NCBI Taxonomy" id="3075126"/>
    <lineage>
        <taxon>Bacteria</taxon>
        <taxon>Pseudomonadati</taxon>
        <taxon>Pseudomonadota</taxon>
        <taxon>Betaproteobacteria</taxon>
        <taxon>Burkholderiales</taxon>
        <taxon>Oxalobacteraceae</taxon>
        <taxon>Herbaspirillum</taxon>
    </lineage>
</organism>
<evidence type="ECO:0000313" key="1">
    <source>
        <dbReference type="EMBL" id="MDT0337573.1"/>
    </source>
</evidence>
<dbReference type="AlphaFoldDB" id="A0AAE4GA15"/>
<comment type="caution">
    <text evidence="1">The sequence shown here is derived from an EMBL/GenBank/DDBJ whole genome shotgun (WGS) entry which is preliminary data.</text>
</comment>
<proteinExistence type="predicted"/>
<name>A0AAE4GA15_9BURK</name>